<keyword evidence="3" id="KW-1185">Reference proteome</keyword>
<dbReference type="InterPro" id="IPR007475">
    <property type="entry name" value="UbiK"/>
</dbReference>
<reference evidence="3" key="1">
    <citation type="submission" date="2015-08" db="EMBL/GenBank/DDBJ databases">
        <authorList>
            <person name="Varghese N."/>
        </authorList>
    </citation>
    <scope>NUCLEOTIDE SEQUENCE [LARGE SCALE GENOMIC DNA]</scope>
    <source>
        <strain evidence="3">DSM 18181</strain>
    </source>
</reference>
<dbReference type="PANTHER" id="PTHR38040:SF1">
    <property type="entry name" value="UBIQUINONE BIOSYNTHESIS ACCESSORY FACTOR UBIK"/>
    <property type="match status" value="1"/>
</dbReference>
<name>A0A0K6HWV9_9BURK</name>
<evidence type="ECO:0000313" key="3">
    <source>
        <dbReference type="Proteomes" id="UP000183649"/>
    </source>
</evidence>
<dbReference type="RefSeq" id="WP_055450134.1">
    <property type="nucleotide sequence ID" value="NZ_CYHF01000003.1"/>
</dbReference>
<evidence type="ECO:0000313" key="2">
    <source>
        <dbReference type="EMBL" id="CUA95375.1"/>
    </source>
</evidence>
<dbReference type="AlphaFoldDB" id="A0A0K6HWV9"/>
<keyword evidence="1" id="KW-0175">Coiled coil</keyword>
<dbReference type="EMBL" id="CYHF01000003">
    <property type="protein sequence ID" value="CUA95375.1"/>
    <property type="molecule type" value="Genomic_DNA"/>
</dbReference>
<proteinExistence type="predicted"/>
<sequence>MNDSFRQRNTAFFDQLGRLIEKSPLHDAQRNMRALAQSAAGRLDLVTREEFDATQRMLLAARQQIDTLEAQVRELQARLDSGAQSAPTSPEDAWR</sequence>
<dbReference type="Pfam" id="PF04380">
    <property type="entry name" value="BMFP"/>
    <property type="match status" value="1"/>
</dbReference>
<dbReference type="Proteomes" id="UP000183649">
    <property type="component" value="Unassembled WGS sequence"/>
</dbReference>
<dbReference type="STRING" id="339866.GCA_001418255_00950"/>
<protein>
    <submittedName>
        <fullName evidence="2">Membrane fusogenic activity</fullName>
    </submittedName>
</protein>
<feature type="coiled-coil region" evidence="1">
    <location>
        <begin position="51"/>
        <end position="85"/>
    </location>
</feature>
<dbReference type="GO" id="GO:0005829">
    <property type="term" value="C:cytosol"/>
    <property type="evidence" value="ECO:0007669"/>
    <property type="project" value="TreeGrafter"/>
</dbReference>
<evidence type="ECO:0000256" key="1">
    <source>
        <dbReference type="SAM" id="Coils"/>
    </source>
</evidence>
<dbReference type="PANTHER" id="PTHR38040">
    <property type="entry name" value="UBIQUINONE BIOSYNTHESIS ACCESSORY FACTOR UBIK"/>
    <property type="match status" value="1"/>
</dbReference>
<gene>
    <name evidence="2" type="ORF">Ga0061069_10370</name>
</gene>
<accession>A0A0K6HWV9</accession>
<dbReference type="OrthoDB" id="5297354at2"/>
<organism evidence="2 3">
    <name type="scientific">Thiomonas bhubaneswarensis</name>
    <dbReference type="NCBI Taxonomy" id="339866"/>
    <lineage>
        <taxon>Bacteria</taxon>
        <taxon>Pseudomonadati</taxon>
        <taxon>Pseudomonadota</taxon>
        <taxon>Betaproteobacteria</taxon>
        <taxon>Burkholderiales</taxon>
        <taxon>Thiomonas</taxon>
    </lineage>
</organism>